<dbReference type="Pfam" id="PF00397">
    <property type="entry name" value="WW"/>
    <property type="match status" value="1"/>
</dbReference>
<evidence type="ECO:0000256" key="1">
    <source>
        <dbReference type="ARBA" id="ARBA00022737"/>
    </source>
</evidence>
<feature type="compositionally biased region" description="Polar residues" evidence="4">
    <location>
        <begin position="493"/>
        <end position="502"/>
    </location>
</feature>
<dbReference type="SMART" id="SM00360">
    <property type="entry name" value="RRM"/>
    <property type="match status" value="2"/>
</dbReference>
<evidence type="ECO:0000259" key="5">
    <source>
        <dbReference type="PROSITE" id="PS50020"/>
    </source>
</evidence>
<feature type="compositionally biased region" description="Low complexity" evidence="4">
    <location>
        <begin position="529"/>
        <end position="549"/>
    </location>
</feature>
<feature type="compositionally biased region" description="Basic and acidic residues" evidence="4">
    <location>
        <begin position="145"/>
        <end position="158"/>
    </location>
</feature>
<proteinExistence type="predicted"/>
<feature type="domain" description="WW" evidence="5">
    <location>
        <begin position="607"/>
        <end position="640"/>
    </location>
</feature>
<dbReference type="Pfam" id="PF00076">
    <property type="entry name" value="RRM_1"/>
    <property type="match status" value="2"/>
</dbReference>
<keyword evidence="2 3" id="KW-0694">RNA-binding</keyword>
<sequence length="719" mass="80698">MSTFGDVEEIDGEGDVEWVETDGEGVQTTKEGVFERVEVTREGVEATREGDVGGVETAREGDVEKVKVDKEGVTTAWFEVDEYGSEESGWHMSLGSTVGEDNDVVLDHLEDNVAAAGYGEEESETVLDGNETKQQFDHLPAQQQFDHRPTQQPFEHRPTQQQFDQRPNQQPFEHRPNQQPFERRPNQQQFDHRPTQQQFEHQPSQQQFEHQPGNQHHFERFPEQHQQPISEQNDAFWSNGGNGPNAGRKRGFHDSGRGASPDHNEGSSLAKLYVATVPKTATEESIRFLFQEHGNVVEVIQPKDKKTGERHGYCFVKYAMFEEAERAIAALNNRYMFPGESTTIKVRYADAERDRPGPLPDKLYVGCLNKQASKREIEEIFSHYGHVLDVFIMRDEHREHRGCGFVQFSQRDMAQAAMRGLSGIFTMKGCDQPLIVRSANPKRPRNGEPRGNYAFNSMPSGPHPQELAMRSMPNLGDSMAGHIPPNASYPVQHISTNSQPQGVSHWANPQVAACHVTYQSYPPVQQAHSQPTSLPSQQTQTLQGSSQSSHPADSEQKQQPLVPPASQVPSQQNVNVPKLESPQTGSSQPIAATSVVPIVPQSLETVALQESDWSEHTCPEGNKYYYNCVTCESRWNKPEEFALFEKLLQKQQKLQNPGQHIQPDSTGPSAKQVSQSQEVQLQTYPMHLKLEVEQPFSTLGMGHMEIKSETSPVVDPTCV</sequence>
<dbReference type="InterPro" id="IPR012677">
    <property type="entry name" value="Nucleotide-bd_a/b_plait_sf"/>
</dbReference>
<evidence type="ECO:0008006" key="9">
    <source>
        <dbReference type="Google" id="ProtNLM"/>
    </source>
</evidence>
<feature type="domain" description="RRM" evidence="6">
    <location>
        <begin position="270"/>
        <end position="351"/>
    </location>
</feature>
<dbReference type="InterPro" id="IPR035979">
    <property type="entry name" value="RBD_domain_sf"/>
</dbReference>
<feature type="compositionally biased region" description="Basic and acidic residues" evidence="4">
    <location>
        <begin position="252"/>
        <end position="265"/>
    </location>
</feature>
<evidence type="ECO:0000313" key="7">
    <source>
        <dbReference type="EMBL" id="KAK5818781.1"/>
    </source>
</evidence>
<dbReference type="InterPro" id="IPR000504">
    <property type="entry name" value="RRM_dom"/>
</dbReference>
<dbReference type="InterPro" id="IPR036020">
    <property type="entry name" value="WW_dom_sf"/>
</dbReference>
<keyword evidence="8" id="KW-1185">Reference proteome</keyword>
<feature type="compositionally biased region" description="Low complexity" evidence="4">
    <location>
        <begin position="159"/>
        <end position="171"/>
    </location>
</feature>
<dbReference type="Gene3D" id="3.30.70.330">
    <property type="match status" value="2"/>
</dbReference>
<evidence type="ECO:0000256" key="4">
    <source>
        <dbReference type="SAM" id="MobiDB-lite"/>
    </source>
</evidence>
<evidence type="ECO:0000259" key="6">
    <source>
        <dbReference type="PROSITE" id="PS50102"/>
    </source>
</evidence>
<feature type="region of interest" description="Disordered" evidence="4">
    <location>
        <begin position="144"/>
        <end position="266"/>
    </location>
</feature>
<feature type="region of interest" description="Disordered" evidence="4">
    <location>
        <begin position="1"/>
        <end position="26"/>
    </location>
</feature>
<gene>
    <name evidence="7" type="ORF">PVK06_023726</name>
</gene>
<keyword evidence="1" id="KW-0677">Repeat</keyword>
<dbReference type="Gene3D" id="2.20.70.10">
    <property type="match status" value="1"/>
</dbReference>
<dbReference type="CDD" id="cd00201">
    <property type="entry name" value="WW"/>
    <property type="match status" value="1"/>
</dbReference>
<dbReference type="PANTHER" id="PTHR24012">
    <property type="entry name" value="RNA BINDING PROTEIN"/>
    <property type="match status" value="1"/>
</dbReference>
<dbReference type="SUPFAM" id="SSF51045">
    <property type="entry name" value="WW domain"/>
    <property type="match status" value="1"/>
</dbReference>
<feature type="compositionally biased region" description="Low complexity" evidence="4">
    <location>
        <begin position="196"/>
        <end position="212"/>
    </location>
</feature>
<dbReference type="PROSITE" id="PS01159">
    <property type="entry name" value="WW_DOMAIN_1"/>
    <property type="match status" value="1"/>
</dbReference>
<feature type="region of interest" description="Disordered" evidence="4">
    <location>
        <begin position="656"/>
        <end position="675"/>
    </location>
</feature>
<feature type="compositionally biased region" description="Acidic residues" evidence="4">
    <location>
        <begin position="1"/>
        <end position="23"/>
    </location>
</feature>
<dbReference type="SUPFAM" id="SSF54928">
    <property type="entry name" value="RNA-binding domain, RBD"/>
    <property type="match status" value="2"/>
</dbReference>
<protein>
    <recommendedName>
        <fullName evidence="9">Flowering time control protein FCA</fullName>
    </recommendedName>
</protein>
<organism evidence="7 8">
    <name type="scientific">Gossypium arboreum</name>
    <name type="common">Tree cotton</name>
    <name type="synonym">Gossypium nanking</name>
    <dbReference type="NCBI Taxonomy" id="29729"/>
    <lineage>
        <taxon>Eukaryota</taxon>
        <taxon>Viridiplantae</taxon>
        <taxon>Streptophyta</taxon>
        <taxon>Embryophyta</taxon>
        <taxon>Tracheophyta</taxon>
        <taxon>Spermatophyta</taxon>
        <taxon>Magnoliopsida</taxon>
        <taxon>eudicotyledons</taxon>
        <taxon>Gunneridae</taxon>
        <taxon>Pentapetalae</taxon>
        <taxon>rosids</taxon>
        <taxon>malvids</taxon>
        <taxon>Malvales</taxon>
        <taxon>Malvaceae</taxon>
        <taxon>Malvoideae</taxon>
        <taxon>Gossypium</taxon>
    </lineage>
</organism>
<feature type="region of interest" description="Disordered" evidence="4">
    <location>
        <begin position="437"/>
        <end position="504"/>
    </location>
</feature>
<evidence type="ECO:0000256" key="3">
    <source>
        <dbReference type="PROSITE-ProRule" id="PRU00176"/>
    </source>
</evidence>
<dbReference type="SMART" id="SM00456">
    <property type="entry name" value="WW"/>
    <property type="match status" value="1"/>
</dbReference>
<feature type="domain" description="RRM" evidence="6">
    <location>
        <begin position="361"/>
        <end position="441"/>
    </location>
</feature>
<dbReference type="PROSITE" id="PS50020">
    <property type="entry name" value="WW_DOMAIN_2"/>
    <property type="match status" value="1"/>
</dbReference>
<reference evidence="7 8" key="1">
    <citation type="submission" date="2023-03" db="EMBL/GenBank/DDBJ databases">
        <title>WGS of Gossypium arboreum.</title>
        <authorList>
            <person name="Yu D."/>
        </authorList>
    </citation>
    <scope>NUCLEOTIDE SEQUENCE [LARGE SCALE GENOMIC DNA]</scope>
    <source>
        <tissue evidence="7">Leaf</tissue>
    </source>
</reference>
<feature type="compositionally biased region" description="Polar residues" evidence="4">
    <location>
        <begin position="224"/>
        <end position="236"/>
    </location>
</feature>
<feature type="compositionally biased region" description="Basic and acidic residues" evidence="4">
    <location>
        <begin position="172"/>
        <end position="194"/>
    </location>
</feature>
<accession>A0ABR0PBW5</accession>
<dbReference type="InterPro" id="IPR001202">
    <property type="entry name" value="WW_dom"/>
</dbReference>
<dbReference type="EMBL" id="JARKNE010000007">
    <property type="protein sequence ID" value="KAK5818781.1"/>
    <property type="molecule type" value="Genomic_DNA"/>
</dbReference>
<comment type="caution">
    <text evidence="7">The sequence shown here is derived from an EMBL/GenBank/DDBJ whole genome shotgun (WGS) entry which is preliminary data.</text>
</comment>
<dbReference type="Proteomes" id="UP001358586">
    <property type="component" value="Chromosome 7"/>
</dbReference>
<evidence type="ECO:0000313" key="8">
    <source>
        <dbReference type="Proteomes" id="UP001358586"/>
    </source>
</evidence>
<name>A0ABR0PBW5_GOSAR</name>
<dbReference type="PROSITE" id="PS50102">
    <property type="entry name" value="RRM"/>
    <property type="match status" value="2"/>
</dbReference>
<evidence type="ECO:0000256" key="2">
    <source>
        <dbReference type="ARBA" id="ARBA00022884"/>
    </source>
</evidence>
<feature type="region of interest" description="Disordered" evidence="4">
    <location>
        <begin position="524"/>
        <end position="571"/>
    </location>
</feature>